<reference evidence="1" key="1">
    <citation type="journal article" date="2023" name="Nat. Commun.">
        <title>Diploid and tetraploid genomes of Acorus and the evolution of monocots.</title>
        <authorList>
            <person name="Ma L."/>
            <person name="Liu K.W."/>
            <person name="Li Z."/>
            <person name="Hsiao Y.Y."/>
            <person name="Qi Y."/>
            <person name="Fu T."/>
            <person name="Tang G.D."/>
            <person name="Zhang D."/>
            <person name="Sun W.H."/>
            <person name="Liu D.K."/>
            <person name="Li Y."/>
            <person name="Chen G.Z."/>
            <person name="Liu X.D."/>
            <person name="Liao X.Y."/>
            <person name="Jiang Y.T."/>
            <person name="Yu X."/>
            <person name="Hao Y."/>
            <person name="Huang J."/>
            <person name="Zhao X.W."/>
            <person name="Ke S."/>
            <person name="Chen Y.Y."/>
            <person name="Wu W.L."/>
            <person name="Hsu J.L."/>
            <person name="Lin Y.F."/>
            <person name="Huang M.D."/>
            <person name="Li C.Y."/>
            <person name="Huang L."/>
            <person name="Wang Z.W."/>
            <person name="Zhao X."/>
            <person name="Zhong W.Y."/>
            <person name="Peng D.H."/>
            <person name="Ahmad S."/>
            <person name="Lan S."/>
            <person name="Zhang J.S."/>
            <person name="Tsai W.C."/>
            <person name="Van de Peer Y."/>
            <person name="Liu Z.J."/>
        </authorList>
    </citation>
    <scope>NUCLEOTIDE SEQUENCE</scope>
    <source>
        <strain evidence="1">CP</strain>
    </source>
</reference>
<dbReference type="EMBL" id="JAUJYO010000011">
    <property type="protein sequence ID" value="KAK1303481.1"/>
    <property type="molecule type" value="Genomic_DNA"/>
</dbReference>
<comment type="caution">
    <text evidence="1">The sequence shown here is derived from an EMBL/GenBank/DDBJ whole genome shotgun (WGS) entry which is preliminary data.</text>
</comment>
<dbReference type="Proteomes" id="UP001180020">
    <property type="component" value="Unassembled WGS sequence"/>
</dbReference>
<dbReference type="AlphaFoldDB" id="A0AAV9DRA2"/>
<reference evidence="1" key="2">
    <citation type="submission" date="2023-06" db="EMBL/GenBank/DDBJ databases">
        <authorList>
            <person name="Ma L."/>
            <person name="Liu K.-W."/>
            <person name="Li Z."/>
            <person name="Hsiao Y.-Y."/>
            <person name="Qi Y."/>
            <person name="Fu T."/>
            <person name="Tang G."/>
            <person name="Zhang D."/>
            <person name="Sun W.-H."/>
            <person name="Liu D.-K."/>
            <person name="Li Y."/>
            <person name="Chen G.-Z."/>
            <person name="Liu X.-D."/>
            <person name="Liao X.-Y."/>
            <person name="Jiang Y.-T."/>
            <person name="Yu X."/>
            <person name="Hao Y."/>
            <person name="Huang J."/>
            <person name="Zhao X.-W."/>
            <person name="Ke S."/>
            <person name="Chen Y.-Y."/>
            <person name="Wu W.-L."/>
            <person name="Hsu J.-L."/>
            <person name="Lin Y.-F."/>
            <person name="Huang M.-D."/>
            <person name="Li C.-Y."/>
            <person name="Huang L."/>
            <person name="Wang Z.-W."/>
            <person name="Zhao X."/>
            <person name="Zhong W.-Y."/>
            <person name="Peng D.-H."/>
            <person name="Ahmad S."/>
            <person name="Lan S."/>
            <person name="Zhang J.-S."/>
            <person name="Tsai W.-C."/>
            <person name="Van De Peer Y."/>
            <person name="Liu Z.-J."/>
        </authorList>
    </citation>
    <scope>NUCLEOTIDE SEQUENCE</scope>
    <source>
        <strain evidence="1">CP</strain>
        <tissue evidence="1">Leaves</tissue>
    </source>
</reference>
<evidence type="ECO:0000313" key="1">
    <source>
        <dbReference type="EMBL" id="KAK1303481.1"/>
    </source>
</evidence>
<sequence length="82" mass="9384">MAKEANSLEIEQLVSFIKTELSEIDILVFVDIVVNQAFENANLQENDLSLVVRMGFGLTLYPRGNNEKRLEAELRNILWETS</sequence>
<proteinExistence type="predicted"/>
<evidence type="ECO:0000313" key="2">
    <source>
        <dbReference type="Proteomes" id="UP001180020"/>
    </source>
</evidence>
<accession>A0AAV9DRA2</accession>
<gene>
    <name evidence="1" type="ORF">QJS10_CPB11g00453</name>
</gene>
<organism evidence="1 2">
    <name type="scientific">Acorus calamus</name>
    <name type="common">Sweet flag</name>
    <dbReference type="NCBI Taxonomy" id="4465"/>
    <lineage>
        <taxon>Eukaryota</taxon>
        <taxon>Viridiplantae</taxon>
        <taxon>Streptophyta</taxon>
        <taxon>Embryophyta</taxon>
        <taxon>Tracheophyta</taxon>
        <taxon>Spermatophyta</taxon>
        <taxon>Magnoliopsida</taxon>
        <taxon>Liliopsida</taxon>
        <taxon>Acoraceae</taxon>
        <taxon>Acorus</taxon>
    </lineage>
</organism>
<name>A0AAV9DRA2_ACOCL</name>
<keyword evidence="2" id="KW-1185">Reference proteome</keyword>
<protein>
    <submittedName>
        <fullName evidence="1">Uncharacterized protein</fullName>
    </submittedName>
</protein>